<feature type="region of interest" description="Disordered" evidence="1">
    <location>
        <begin position="93"/>
        <end position="117"/>
    </location>
</feature>
<name>A0A4Z2BWL6_9TELE</name>
<comment type="caution">
    <text evidence="2">The sequence shown here is derived from an EMBL/GenBank/DDBJ whole genome shotgun (WGS) entry which is preliminary data.</text>
</comment>
<evidence type="ECO:0000256" key="1">
    <source>
        <dbReference type="SAM" id="MobiDB-lite"/>
    </source>
</evidence>
<reference evidence="2 3" key="1">
    <citation type="submission" date="2019-04" db="EMBL/GenBank/DDBJ databases">
        <title>The sequence and de novo assembly of Takifugu bimaculatus genome using PacBio and Hi-C technologies.</title>
        <authorList>
            <person name="Xu P."/>
            <person name="Liu B."/>
            <person name="Zhou Z."/>
        </authorList>
    </citation>
    <scope>NUCLEOTIDE SEQUENCE [LARGE SCALE GENOMIC DNA]</scope>
    <source>
        <strain evidence="2">TB-2018</strain>
        <tissue evidence="2">Muscle</tissue>
    </source>
</reference>
<gene>
    <name evidence="2" type="ORF">fugu_015779</name>
</gene>
<keyword evidence="3" id="KW-1185">Reference proteome</keyword>
<dbReference type="AlphaFoldDB" id="A0A4Z2BWL6"/>
<protein>
    <submittedName>
        <fullName evidence="2">Uncharacterized protein</fullName>
    </submittedName>
</protein>
<evidence type="ECO:0000313" key="2">
    <source>
        <dbReference type="EMBL" id="TNM96118.1"/>
    </source>
</evidence>
<evidence type="ECO:0000313" key="3">
    <source>
        <dbReference type="Proteomes" id="UP000516260"/>
    </source>
</evidence>
<feature type="compositionally biased region" description="Polar residues" evidence="1">
    <location>
        <begin position="36"/>
        <end position="45"/>
    </location>
</feature>
<proteinExistence type="predicted"/>
<dbReference type="Proteomes" id="UP000516260">
    <property type="component" value="Chromosome 17"/>
</dbReference>
<organism evidence="2 3">
    <name type="scientific">Takifugu bimaculatus</name>
    <dbReference type="NCBI Taxonomy" id="433685"/>
    <lineage>
        <taxon>Eukaryota</taxon>
        <taxon>Metazoa</taxon>
        <taxon>Chordata</taxon>
        <taxon>Craniata</taxon>
        <taxon>Vertebrata</taxon>
        <taxon>Euteleostomi</taxon>
        <taxon>Actinopterygii</taxon>
        <taxon>Neopterygii</taxon>
        <taxon>Teleostei</taxon>
        <taxon>Neoteleostei</taxon>
        <taxon>Acanthomorphata</taxon>
        <taxon>Eupercaria</taxon>
        <taxon>Tetraodontiformes</taxon>
        <taxon>Tetradontoidea</taxon>
        <taxon>Tetraodontidae</taxon>
        <taxon>Takifugu</taxon>
    </lineage>
</organism>
<sequence length="117" mass="12423">MAADNNQLLLPQITSYNECMNTPLPSIAFLHQRNNQAPLSRSSVAPSCAHCPRGPSQRDGGDAADGSAPPTAGFAGEITQKCDEFLYKGSEALKDGQGAGPAEPIRTQRGCRWTQHA</sequence>
<dbReference type="EMBL" id="SWLE01000009">
    <property type="protein sequence ID" value="TNM96118.1"/>
    <property type="molecule type" value="Genomic_DNA"/>
</dbReference>
<feature type="region of interest" description="Disordered" evidence="1">
    <location>
        <begin position="36"/>
        <end position="75"/>
    </location>
</feature>
<accession>A0A4Z2BWL6</accession>